<evidence type="ECO:0000313" key="1">
    <source>
        <dbReference type="EMBL" id="OLG90012.1"/>
    </source>
</evidence>
<dbReference type="EMBL" id="JXEA01000167">
    <property type="protein sequence ID" value="OLG90012.1"/>
    <property type="molecule type" value="Genomic_DNA"/>
</dbReference>
<sequence>MPLTMLSKYQQSAMFGHALSLPMQRAMRSFGLRHSYRPHPGMLQSRQTQQVMAGNLQPDHPLRRCQTERA</sequence>
<comment type="caution">
    <text evidence="1">The sequence shown here is derived from an EMBL/GenBank/DDBJ whole genome shotgun (WGS) entry which is preliminary data.</text>
</comment>
<name>A0A854CJY3_XANOO</name>
<organism evidence="1">
    <name type="scientific">Xanthomonas oryzae pv. oryzae</name>
    <dbReference type="NCBI Taxonomy" id="64187"/>
    <lineage>
        <taxon>Bacteria</taxon>
        <taxon>Pseudomonadati</taxon>
        <taxon>Pseudomonadota</taxon>
        <taxon>Gammaproteobacteria</taxon>
        <taxon>Lysobacterales</taxon>
        <taxon>Lysobacteraceae</taxon>
        <taxon>Xanthomonas</taxon>
    </lineage>
</organism>
<reference evidence="1" key="1">
    <citation type="submission" date="2015-01" db="EMBL/GenBank/DDBJ databases">
        <title>Population genomics of rice bacterial leaf blight strains from India.</title>
        <authorList>
            <person name="Midha S."/>
            <person name="Anil M.G."/>
            <person name="Mishra D."/>
            <person name="Brahma K."/>
            <person name="Laha G.S."/>
            <person name="Sundaram R.M."/>
            <person name="Sonti R.V."/>
            <person name="Patil P.B."/>
        </authorList>
    </citation>
    <scope>NUCLEOTIDE SEQUENCE</scope>
    <source>
        <strain evidence="1">BXO512</strain>
    </source>
</reference>
<gene>
    <name evidence="1" type="ORF">BXO512_12725</name>
</gene>
<protein>
    <submittedName>
        <fullName evidence="1">Uncharacterized protein</fullName>
    </submittedName>
</protein>
<accession>A0A854CJY3</accession>
<dbReference type="AlphaFoldDB" id="A0A854CJY3"/>
<proteinExistence type="predicted"/>